<feature type="binding site" evidence="1">
    <location>
        <position position="48"/>
    </location>
    <ligand>
        <name>CoA</name>
        <dbReference type="ChEBI" id="CHEBI:57287"/>
    </ligand>
</feature>
<keyword evidence="2" id="KW-0460">Magnesium</keyword>
<dbReference type="EMBL" id="WMIE01000003">
    <property type="protein sequence ID" value="MTH77819.1"/>
    <property type="molecule type" value="Genomic_DNA"/>
</dbReference>
<feature type="binding site" evidence="2">
    <location>
        <position position="117"/>
    </location>
    <ligand>
        <name>Mg(2+)</name>
        <dbReference type="ChEBI" id="CHEBI:18420"/>
    </ligand>
</feature>
<dbReference type="GO" id="GO:0009366">
    <property type="term" value="C:enterobactin synthetase complex"/>
    <property type="evidence" value="ECO:0007669"/>
    <property type="project" value="InterPro"/>
</dbReference>
<sequence>MSDAGSVEALARRLMPQGFGCAVVRLSEPAPDLLPEERAMIARAVPKRRHEFALGRHALRLALADAGHDLPSGHPLVSLPDRRPALPQGIRASLAHGGEFCVAIAAPPGGPSVGVDIEAAQHALPETLAETVAPYRMKEDAPLLAFCVKEAMFKAQYPLTGRMLDFCDVPTVIRGARVRGCLGKRLIGARWGQVAGHYIAVSLWRG</sequence>
<evidence type="ECO:0000259" key="3">
    <source>
        <dbReference type="Pfam" id="PF17837"/>
    </source>
</evidence>
<dbReference type="GO" id="GO:0008897">
    <property type="term" value="F:holo-[acyl-carrier-protein] synthase activity"/>
    <property type="evidence" value="ECO:0007669"/>
    <property type="project" value="InterPro"/>
</dbReference>
<feature type="binding site" evidence="1">
    <location>
        <position position="150"/>
    </location>
    <ligand>
        <name>CoA</name>
        <dbReference type="ChEBI" id="CHEBI:57287"/>
    </ligand>
</feature>
<dbReference type="PANTHER" id="PTHR38096">
    <property type="entry name" value="ENTEROBACTIN SYNTHASE COMPONENT D"/>
    <property type="match status" value="1"/>
</dbReference>
<evidence type="ECO:0000313" key="4">
    <source>
        <dbReference type="EMBL" id="MTH77819.1"/>
    </source>
</evidence>
<feature type="domain" description="4'-phosphopantetheinyl transferase N-terminal" evidence="3">
    <location>
        <begin position="36"/>
        <end position="106"/>
    </location>
</feature>
<dbReference type="InterPro" id="IPR041354">
    <property type="entry name" value="4PPT_N"/>
</dbReference>
<dbReference type="InterPro" id="IPR037143">
    <property type="entry name" value="4-PPantetheinyl_Trfase_dom_sf"/>
</dbReference>
<feature type="binding site" evidence="1">
    <location>
        <position position="164"/>
    </location>
    <ligand>
        <name>CoA</name>
        <dbReference type="ChEBI" id="CHEBI:57287"/>
    </ligand>
</feature>
<dbReference type="GO" id="GO:0005886">
    <property type="term" value="C:plasma membrane"/>
    <property type="evidence" value="ECO:0007669"/>
    <property type="project" value="TreeGrafter"/>
</dbReference>
<protein>
    <submittedName>
        <fullName evidence="4">4-phosphopantetheinyl transferase</fullName>
    </submittedName>
</protein>
<dbReference type="PANTHER" id="PTHR38096:SF1">
    <property type="entry name" value="ENTEROBACTIN SYNTHASE COMPONENT D"/>
    <property type="match status" value="1"/>
</dbReference>
<dbReference type="AlphaFoldDB" id="A0A6L6JAU7"/>
<comment type="caution">
    <text evidence="4">The sequence shown here is derived from an EMBL/GenBank/DDBJ whole genome shotgun (WGS) entry which is preliminary data.</text>
</comment>
<evidence type="ECO:0000256" key="1">
    <source>
        <dbReference type="PIRSR" id="PIRSR603542-1"/>
    </source>
</evidence>
<feature type="binding site" evidence="2">
    <location>
        <position position="118"/>
    </location>
    <ligand>
        <name>Mg(2+)</name>
        <dbReference type="ChEBI" id="CHEBI:18420"/>
    </ligand>
</feature>
<feature type="binding site" evidence="1">
    <location>
        <position position="154"/>
    </location>
    <ligand>
        <name>CoA</name>
        <dbReference type="ChEBI" id="CHEBI:57287"/>
    </ligand>
</feature>
<dbReference type="RefSeq" id="WP_155095179.1">
    <property type="nucleotide sequence ID" value="NZ_WMIE01000003.1"/>
</dbReference>
<organism evidence="4 5">
    <name type="scientific">Paracoccus aestuariivivens</name>
    <dbReference type="NCBI Taxonomy" id="1820333"/>
    <lineage>
        <taxon>Bacteria</taxon>
        <taxon>Pseudomonadati</taxon>
        <taxon>Pseudomonadota</taxon>
        <taxon>Alphaproteobacteria</taxon>
        <taxon>Rhodobacterales</taxon>
        <taxon>Paracoccaceae</taxon>
        <taxon>Paracoccus</taxon>
    </lineage>
</organism>
<accession>A0A6L6JAU7</accession>
<dbReference type="GO" id="GO:0009239">
    <property type="term" value="P:enterobactin biosynthetic process"/>
    <property type="evidence" value="ECO:0007669"/>
    <property type="project" value="UniProtKB-KW"/>
</dbReference>
<dbReference type="Proteomes" id="UP000478183">
    <property type="component" value="Unassembled WGS sequence"/>
</dbReference>
<feature type="binding site" evidence="1">
    <location>
        <position position="116"/>
    </location>
    <ligand>
        <name>CoA</name>
        <dbReference type="ChEBI" id="CHEBI:57287"/>
    </ligand>
</feature>
<dbReference type="InterPro" id="IPR003542">
    <property type="entry name" value="Enbac_synth_compD-like"/>
</dbReference>
<dbReference type="GO" id="GO:0000287">
    <property type="term" value="F:magnesium ion binding"/>
    <property type="evidence" value="ECO:0007669"/>
    <property type="project" value="InterPro"/>
</dbReference>
<dbReference type="OrthoDB" id="8210607at2"/>
<dbReference type="PRINTS" id="PR01399">
    <property type="entry name" value="ENTSNTHTASED"/>
</dbReference>
<keyword evidence="4" id="KW-0808">Transferase</keyword>
<dbReference type="SUPFAM" id="SSF56214">
    <property type="entry name" value="4'-phosphopantetheinyl transferase"/>
    <property type="match status" value="2"/>
</dbReference>
<keyword evidence="5" id="KW-1185">Reference proteome</keyword>
<dbReference type="Gene3D" id="3.90.470.20">
    <property type="entry name" value="4'-phosphopantetheinyl transferase domain"/>
    <property type="match status" value="1"/>
</dbReference>
<gene>
    <name evidence="4" type="ORF">GL286_08785</name>
</gene>
<evidence type="ECO:0000256" key="2">
    <source>
        <dbReference type="PIRSR" id="PIRSR603542-2"/>
    </source>
</evidence>
<keyword evidence="2" id="KW-0479">Metal-binding</keyword>
<feature type="binding site" evidence="1">
    <location>
        <position position="56"/>
    </location>
    <ligand>
        <name>CoA</name>
        <dbReference type="ChEBI" id="CHEBI:57287"/>
    </ligand>
</feature>
<name>A0A6L6JAU7_9RHOB</name>
<proteinExistence type="predicted"/>
<evidence type="ECO:0000313" key="5">
    <source>
        <dbReference type="Proteomes" id="UP000478183"/>
    </source>
</evidence>
<feature type="binding site" evidence="2">
    <location>
        <position position="116"/>
    </location>
    <ligand>
        <name>Mg(2+)</name>
        <dbReference type="ChEBI" id="CHEBI:18420"/>
    </ligand>
</feature>
<dbReference type="Pfam" id="PF17837">
    <property type="entry name" value="4PPT_N"/>
    <property type="match status" value="1"/>
</dbReference>
<reference evidence="4 5" key="1">
    <citation type="submission" date="2019-11" db="EMBL/GenBank/DDBJ databases">
        <authorList>
            <person name="Dong K."/>
        </authorList>
    </citation>
    <scope>NUCLEOTIDE SEQUENCE [LARGE SCALE GENOMIC DNA]</scope>
    <source>
        <strain evidence="4 5">NBRC 111993</strain>
    </source>
</reference>
<comment type="cofactor">
    <cofactor evidence="2">
        <name>Mg(2+)</name>
        <dbReference type="ChEBI" id="CHEBI:18420"/>
    </cofactor>
</comment>